<evidence type="ECO:0000313" key="3">
    <source>
        <dbReference type="Proteomes" id="UP000516421"/>
    </source>
</evidence>
<organism evidence="2 3">
    <name type="scientific">Rothia amarae</name>
    <dbReference type="NCBI Taxonomy" id="169480"/>
    <lineage>
        <taxon>Bacteria</taxon>
        <taxon>Bacillati</taxon>
        <taxon>Actinomycetota</taxon>
        <taxon>Actinomycetes</taxon>
        <taxon>Micrococcales</taxon>
        <taxon>Micrococcaceae</taxon>
        <taxon>Rothia</taxon>
    </lineage>
</organism>
<dbReference type="PROSITE" id="PS51725">
    <property type="entry name" value="ABM"/>
    <property type="match status" value="1"/>
</dbReference>
<dbReference type="RefSeq" id="WP_068172611.1">
    <property type="nucleotide sequence ID" value="NZ_BAAAHX010000007.1"/>
</dbReference>
<feature type="domain" description="ABM" evidence="1">
    <location>
        <begin position="2"/>
        <end position="93"/>
    </location>
</feature>
<accession>A0A7H2BJ41</accession>
<dbReference type="InterPro" id="IPR011008">
    <property type="entry name" value="Dimeric_a/b-barrel"/>
</dbReference>
<dbReference type="Proteomes" id="UP000516421">
    <property type="component" value="Chromosome"/>
</dbReference>
<dbReference type="PANTHER" id="PTHR33336">
    <property type="entry name" value="QUINOL MONOOXYGENASE YGIN-RELATED"/>
    <property type="match status" value="1"/>
</dbReference>
<dbReference type="InterPro" id="IPR007138">
    <property type="entry name" value="ABM_dom"/>
</dbReference>
<dbReference type="InterPro" id="IPR050744">
    <property type="entry name" value="AI-2_Isomerase_LsrG"/>
</dbReference>
<dbReference type="AlphaFoldDB" id="A0A7H2BJ41"/>
<dbReference type="PANTHER" id="PTHR33336:SF15">
    <property type="entry name" value="ABM DOMAIN-CONTAINING PROTEIN"/>
    <property type="match status" value="1"/>
</dbReference>
<proteinExistence type="predicted"/>
<protein>
    <submittedName>
        <fullName evidence="2">Antibiotic biosynthesis monooxygenase</fullName>
    </submittedName>
</protein>
<evidence type="ECO:0000259" key="1">
    <source>
        <dbReference type="PROSITE" id="PS51725"/>
    </source>
</evidence>
<dbReference type="SUPFAM" id="SSF54909">
    <property type="entry name" value="Dimeric alpha+beta barrel"/>
    <property type="match status" value="1"/>
</dbReference>
<gene>
    <name evidence="2" type="ORF">IDM48_10060</name>
</gene>
<reference evidence="2 3" key="1">
    <citation type="submission" date="2020-09" db="EMBL/GenBank/DDBJ databases">
        <title>Investigation of environmental microbe.</title>
        <authorList>
            <person name="Ou Y."/>
            <person name="Kang Q."/>
        </authorList>
    </citation>
    <scope>NUCLEOTIDE SEQUENCE [LARGE SCALE GENOMIC DNA]</scope>
    <source>
        <strain evidence="2 3">KJZ-9</strain>
    </source>
</reference>
<dbReference type="Gene3D" id="3.30.70.100">
    <property type="match status" value="1"/>
</dbReference>
<keyword evidence="2" id="KW-0503">Monooxygenase</keyword>
<name>A0A7H2BJ41_9MICC</name>
<dbReference type="Pfam" id="PF03992">
    <property type="entry name" value="ABM"/>
    <property type="match status" value="1"/>
</dbReference>
<dbReference type="EMBL" id="CP061538">
    <property type="protein sequence ID" value="QNV39687.1"/>
    <property type="molecule type" value="Genomic_DNA"/>
</dbReference>
<evidence type="ECO:0000313" key="2">
    <source>
        <dbReference type="EMBL" id="QNV39687.1"/>
    </source>
</evidence>
<dbReference type="GO" id="GO:0004497">
    <property type="term" value="F:monooxygenase activity"/>
    <property type="evidence" value="ECO:0007669"/>
    <property type="project" value="UniProtKB-KW"/>
</dbReference>
<dbReference type="KEGG" id="rama:IDM48_10060"/>
<keyword evidence="2" id="KW-0560">Oxidoreductase</keyword>
<keyword evidence="3" id="KW-1185">Reference proteome</keyword>
<sequence length="95" mass="10815">MIGVFARATVKPGHSGPFEELSRKLHQKSLSEDGVISYNFGPMKGEGSENEFAFLERWESIEALEAHMETEHYKEADETCQEHLAEPMQISIFEI</sequence>